<feature type="transmembrane region" description="Helical" evidence="6">
    <location>
        <begin position="627"/>
        <end position="645"/>
    </location>
</feature>
<dbReference type="KEGG" id="cliz:G7Y31_00770"/>
<proteinExistence type="predicted"/>
<feature type="domain" description="ABC-2 type transporter transmembrane" evidence="7">
    <location>
        <begin position="500"/>
        <end position="700"/>
    </location>
</feature>
<feature type="transmembrane region" description="Helical" evidence="6">
    <location>
        <begin position="680"/>
        <end position="700"/>
    </location>
</feature>
<dbReference type="Pfam" id="PF12698">
    <property type="entry name" value="ABC2_membrane_3"/>
    <property type="match status" value="2"/>
</dbReference>
<dbReference type="Proteomes" id="UP000594681">
    <property type="component" value="Chromosome"/>
</dbReference>
<dbReference type="InterPro" id="IPR017501">
    <property type="entry name" value="Phage_infect_YhgE_C"/>
</dbReference>
<comment type="subcellular location">
    <subcellularLocation>
        <location evidence="1">Membrane</location>
        <topology evidence="1">Multi-pass membrane protein</topology>
    </subcellularLocation>
</comment>
<evidence type="ECO:0000259" key="7">
    <source>
        <dbReference type="Pfam" id="PF12698"/>
    </source>
</evidence>
<protein>
    <submittedName>
        <fullName evidence="8">YhgE/Pip domain-containing protein</fullName>
    </submittedName>
</protein>
<feature type="transmembrane region" description="Helical" evidence="6">
    <location>
        <begin position="21"/>
        <end position="38"/>
    </location>
</feature>
<gene>
    <name evidence="8" type="ORF">G7Y31_00770</name>
</gene>
<dbReference type="RefSeq" id="WP_165011220.1">
    <property type="nucleotide sequence ID" value="NZ_CP064954.1"/>
</dbReference>
<keyword evidence="3 6" id="KW-1133">Transmembrane helix</keyword>
<dbReference type="InterPro" id="IPR017500">
    <property type="entry name" value="Phage_infect_YhgE_N"/>
</dbReference>
<dbReference type="PANTHER" id="PTHR43077:SF10">
    <property type="entry name" value="TRANSPORT PERMEASE PROTEIN"/>
    <property type="match status" value="1"/>
</dbReference>
<dbReference type="GO" id="GO:0140359">
    <property type="term" value="F:ABC-type transporter activity"/>
    <property type="evidence" value="ECO:0007669"/>
    <property type="project" value="InterPro"/>
</dbReference>
<organism evidence="8 9">
    <name type="scientific">Corynebacterium lizhenjunii</name>
    <dbReference type="NCBI Taxonomy" id="2709394"/>
    <lineage>
        <taxon>Bacteria</taxon>
        <taxon>Bacillati</taxon>
        <taxon>Actinomycetota</taxon>
        <taxon>Actinomycetes</taxon>
        <taxon>Mycobacteriales</taxon>
        <taxon>Corynebacteriaceae</taxon>
        <taxon>Corynebacterium</taxon>
    </lineage>
</organism>
<feature type="transmembrane region" description="Helical" evidence="6">
    <location>
        <begin position="567"/>
        <end position="589"/>
    </location>
</feature>
<evidence type="ECO:0000256" key="3">
    <source>
        <dbReference type="ARBA" id="ARBA00022989"/>
    </source>
</evidence>
<dbReference type="NCBIfam" id="TIGR03061">
    <property type="entry name" value="pip_yhgE_Nterm"/>
    <property type="match status" value="1"/>
</dbReference>
<dbReference type="GO" id="GO:0016020">
    <property type="term" value="C:membrane"/>
    <property type="evidence" value="ECO:0007669"/>
    <property type="project" value="UniProtKB-SubCell"/>
</dbReference>
<evidence type="ECO:0000256" key="5">
    <source>
        <dbReference type="SAM" id="MobiDB-lite"/>
    </source>
</evidence>
<accession>A0A7T0KEG2</accession>
<dbReference type="Gene3D" id="3.40.1710.10">
    <property type="entry name" value="abc type-2 transporter like domain"/>
    <property type="match status" value="1"/>
</dbReference>
<evidence type="ECO:0000256" key="4">
    <source>
        <dbReference type="ARBA" id="ARBA00023136"/>
    </source>
</evidence>
<name>A0A7T0KEG2_9CORY</name>
<feature type="region of interest" description="Disordered" evidence="5">
    <location>
        <begin position="846"/>
        <end position="896"/>
    </location>
</feature>
<reference evidence="8 9" key="1">
    <citation type="submission" date="2020-11" db="EMBL/GenBank/DDBJ databases">
        <title>Corynebacterium sp. ZJ-599.</title>
        <authorList>
            <person name="Zhou J."/>
        </authorList>
    </citation>
    <scope>NUCLEOTIDE SEQUENCE [LARGE SCALE GENOMIC DNA]</scope>
    <source>
        <strain evidence="8 9">ZJ-599</strain>
    </source>
</reference>
<evidence type="ECO:0000256" key="1">
    <source>
        <dbReference type="ARBA" id="ARBA00004141"/>
    </source>
</evidence>
<dbReference type="PANTHER" id="PTHR43077">
    <property type="entry name" value="TRANSPORT PERMEASE YVFS-RELATED"/>
    <property type="match status" value="1"/>
</dbReference>
<keyword evidence="2 6" id="KW-0812">Transmembrane</keyword>
<evidence type="ECO:0000256" key="6">
    <source>
        <dbReference type="SAM" id="Phobius"/>
    </source>
</evidence>
<sequence length="896" mass="94209">MRTSWKIFTRDIARLGRTAKAWIIIIGVLITPALYSWVNIKAFWDPYGATANIAVAVVNEDTGARTNVTGPVNVGAQVVRELKDNDQLGWQFLDAREAQRALERGDIYASITIPADFSADLVGMLDGTFHQPQLIYRVNEKISAIGPKITDTGANKLTEQIDASFKEQVAKAATTAVRVEGKDIDARLSSARERSERSLASTVESLGEAEERVAAARATLAGSRDSLQSADAGLEAAAAAVEDARAVLVQVQELTSQAQGMVGDYSAASSSAIVDSTAAVAQGTAQARATAAELSAALGAAGGQVERLHGNANAAVSAGEDTLRQLRGLLDSAALSPAVAAPLRDSLAGIEAATGRSRALVSQIDALAADTQQAARELNAAADAVAAAGQETQALGQSLQDTVGTAVPQLNRTMASLSARAGAFAATLDTRKGQVEDGRELLRGIGKQMEAADGALASFGENLDSLRTSVDATRRDLVTLAAATRPDALSTITGLNSQEIGHFFADPVEVTSEAVYPVGSYGSAMAALFTNLSLWIGAFMLIVIFKVEVDREGFERISVGQAYLGRFLLLALLVVAQAVVVTVGDLVIGVHTVNAPMFVLTGVLIGLAYLSIIYALTSALGHLGRGLAIVLIILQIPGASGLYPIEMMPDFFRALYPLLPFSYGIDALRETIGGFYGLHYLQYLGVLGLMFVLAFIIGLLGRRGLAHFNLLFNRDLARTEFINAERVQIVGDGYRIADVLRALQGPEALAADLERRTHNYRRWIRCAAWLGVAGMVVLGVVAWAVPSQKPLLLGIWTLWCMLLIAVTLLLEYIRQSVAQSTELVHRDQDFLQHSVAARGQGVHIDAGTTADGPSAVDGPSAADGDGAIAADGPSAADGNGVSAADGGSSDKEGAEA</sequence>
<feature type="domain" description="ABC-2 type transporter transmembrane" evidence="7">
    <location>
        <begin position="23"/>
        <end position="169"/>
    </location>
</feature>
<feature type="transmembrane region" description="Helical" evidence="6">
    <location>
        <begin position="791"/>
        <end position="810"/>
    </location>
</feature>
<dbReference type="InterPro" id="IPR051328">
    <property type="entry name" value="T7SS_ABC-Transporter"/>
</dbReference>
<dbReference type="EMBL" id="CP064954">
    <property type="protein sequence ID" value="QPK79296.1"/>
    <property type="molecule type" value="Genomic_DNA"/>
</dbReference>
<dbReference type="AlphaFoldDB" id="A0A7T0KEG2"/>
<evidence type="ECO:0000313" key="9">
    <source>
        <dbReference type="Proteomes" id="UP000594681"/>
    </source>
</evidence>
<keyword evidence="9" id="KW-1185">Reference proteome</keyword>
<feature type="transmembrane region" description="Helical" evidence="6">
    <location>
        <begin position="595"/>
        <end position="615"/>
    </location>
</feature>
<feature type="compositionally biased region" description="Low complexity" evidence="5">
    <location>
        <begin position="857"/>
        <end position="878"/>
    </location>
</feature>
<evidence type="ECO:0000256" key="2">
    <source>
        <dbReference type="ARBA" id="ARBA00022692"/>
    </source>
</evidence>
<feature type="transmembrane region" description="Helical" evidence="6">
    <location>
        <begin position="763"/>
        <end position="785"/>
    </location>
</feature>
<dbReference type="InterPro" id="IPR013525">
    <property type="entry name" value="ABC2_TM"/>
</dbReference>
<feature type="transmembrane region" description="Helical" evidence="6">
    <location>
        <begin position="524"/>
        <end position="547"/>
    </location>
</feature>
<keyword evidence="4 6" id="KW-0472">Membrane</keyword>
<evidence type="ECO:0000313" key="8">
    <source>
        <dbReference type="EMBL" id="QPK79296.1"/>
    </source>
</evidence>
<dbReference type="NCBIfam" id="TIGR03062">
    <property type="entry name" value="pip_yhgE_Cterm"/>
    <property type="match status" value="1"/>
</dbReference>